<accession>A0AC55CR49</accession>
<keyword evidence="1" id="KW-1185">Reference proteome</keyword>
<sequence length="315" mass="30702">MGSRRAFSVALLVLHLAAQSLQGGLPRSAAALGKGSGYPNGYGPGTGGGLKPQKPGFGGGVEAQKPASRSSTGLGAGALTGFGNGDGTQPGLAAPNGFGPGFGGGGKLQKLGPSTQNGYGPGLGGIMKPQKPGFGGGMKPQKPGFGNGLGIPPGFGGGLKPQKPGYANGHGLGARWPGYRHRLGAGAFPGAGTQPGLGGGVKTQKPGYGANGLGAWPGPCNGGSPPLRLPGPSTPGVPSEKGGSWGLKSKPPPPGQNGKFPGSQPPRGYGPGAVLGEHFPLLGFPGAFGFGNGYRKEVLTDPKVAAPAPEENGET</sequence>
<dbReference type="RefSeq" id="XP_045141970.1">
    <property type="nucleotide sequence ID" value="XM_045286035.1"/>
</dbReference>
<dbReference type="Proteomes" id="UP000694863">
    <property type="component" value="Unplaced"/>
</dbReference>
<reference evidence="2" key="1">
    <citation type="submission" date="2025-08" db="UniProtKB">
        <authorList>
            <consortium name="RefSeq"/>
        </authorList>
    </citation>
    <scope>IDENTIFICATION</scope>
</reference>
<name>A0AC55CR49_ECHTE</name>
<proteinExistence type="predicted"/>
<organism evidence="1 2">
    <name type="scientific">Echinops telfairi</name>
    <name type="common">Lesser hedgehog tenrec</name>
    <dbReference type="NCBI Taxonomy" id="9371"/>
    <lineage>
        <taxon>Eukaryota</taxon>
        <taxon>Metazoa</taxon>
        <taxon>Chordata</taxon>
        <taxon>Craniata</taxon>
        <taxon>Vertebrata</taxon>
        <taxon>Euteleostomi</taxon>
        <taxon>Mammalia</taxon>
        <taxon>Eutheria</taxon>
        <taxon>Afrotheria</taxon>
        <taxon>Tenrecidae</taxon>
        <taxon>Tenrecinae</taxon>
        <taxon>Echinops</taxon>
    </lineage>
</organism>
<evidence type="ECO:0000313" key="2">
    <source>
        <dbReference type="RefSeq" id="XP_045141970.1"/>
    </source>
</evidence>
<evidence type="ECO:0000313" key="1">
    <source>
        <dbReference type="Proteomes" id="UP000694863"/>
    </source>
</evidence>
<gene>
    <name evidence="2" type="primary">GREP1</name>
</gene>
<protein>
    <submittedName>
        <fullName evidence="2">Glycine rich extracellular protein 1</fullName>
    </submittedName>
</protein>